<accession>G0NMQ7</accession>
<evidence type="ECO:0000313" key="3">
    <source>
        <dbReference type="Proteomes" id="UP000008068"/>
    </source>
</evidence>
<dbReference type="Proteomes" id="UP000008068">
    <property type="component" value="Unassembled WGS sequence"/>
</dbReference>
<organism evidence="3">
    <name type="scientific">Caenorhabditis brenneri</name>
    <name type="common">Nematode worm</name>
    <dbReference type="NCBI Taxonomy" id="135651"/>
    <lineage>
        <taxon>Eukaryota</taxon>
        <taxon>Metazoa</taxon>
        <taxon>Ecdysozoa</taxon>
        <taxon>Nematoda</taxon>
        <taxon>Chromadorea</taxon>
        <taxon>Rhabditida</taxon>
        <taxon>Rhabditina</taxon>
        <taxon>Rhabditomorpha</taxon>
        <taxon>Rhabditoidea</taxon>
        <taxon>Rhabditidae</taxon>
        <taxon>Peloderinae</taxon>
        <taxon>Caenorhabditis</taxon>
    </lineage>
</organism>
<feature type="compositionally biased region" description="Basic residues" evidence="1">
    <location>
        <begin position="58"/>
        <end position="77"/>
    </location>
</feature>
<sequence>MTDETTSTTGDITNADPPSKNTSVSLTMSTLATTTTITDTKTGNSSGMKPVDSERPLRNNRKDKKRKKTKKIRKDRQLKKELDPKWEENFKEEVTETPAESRLSFWDVVQLEITLGLSVIVISVGVPVLLAAADIVDIYDIHDGLFKLDKE</sequence>
<protein>
    <submittedName>
        <fullName evidence="2">Uncharacterized protein</fullName>
    </submittedName>
</protein>
<proteinExistence type="predicted"/>
<evidence type="ECO:0000313" key="2">
    <source>
        <dbReference type="EMBL" id="EGT34213.1"/>
    </source>
</evidence>
<feature type="compositionally biased region" description="Low complexity" evidence="1">
    <location>
        <begin position="1"/>
        <end position="13"/>
    </location>
</feature>
<name>G0NMQ7_CAEBE</name>
<dbReference type="EMBL" id="GL379911">
    <property type="protein sequence ID" value="EGT34213.1"/>
    <property type="molecule type" value="Genomic_DNA"/>
</dbReference>
<dbReference type="InParanoid" id="G0NMQ7"/>
<reference evidence="3" key="1">
    <citation type="submission" date="2011-07" db="EMBL/GenBank/DDBJ databases">
        <authorList>
            <consortium name="Caenorhabditis brenneri Sequencing and Analysis Consortium"/>
            <person name="Wilson R.K."/>
        </authorList>
    </citation>
    <scope>NUCLEOTIDE SEQUENCE [LARGE SCALE GENOMIC DNA]</scope>
    <source>
        <strain evidence="3">PB2801</strain>
    </source>
</reference>
<dbReference type="HOGENOM" id="CLU_1733073_0_0_1"/>
<dbReference type="AlphaFoldDB" id="G0NMQ7"/>
<gene>
    <name evidence="2" type="ORF">CAEBREN_00546</name>
</gene>
<keyword evidence="3" id="KW-1185">Reference proteome</keyword>
<feature type="region of interest" description="Disordered" evidence="1">
    <location>
        <begin position="1"/>
        <end position="78"/>
    </location>
</feature>
<feature type="compositionally biased region" description="Low complexity" evidence="1">
    <location>
        <begin position="22"/>
        <end position="46"/>
    </location>
</feature>
<evidence type="ECO:0000256" key="1">
    <source>
        <dbReference type="SAM" id="MobiDB-lite"/>
    </source>
</evidence>